<dbReference type="Proteomes" id="UP000002772">
    <property type="component" value="Unassembled WGS sequence"/>
</dbReference>
<feature type="modified residue" description="4-aspartylphosphate" evidence="1">
    <location>
        <position position="58"/>
    </location>
</feature>
<keyword evidence="5" id="KW-1185">Reference proteome</keyword>
<dbReference type="PANTHER" id="PTHR37299">
    <property type="entry name" value="TRANSCRIPTIONAL REGULATOR-RELATED"/>
    <property type="match status" value="1"/>
</dbReference>
<proteinExistence type="predicted"/>
<dbReference type="STRING" id="688246.Premu_0221"/>
<dbReference type="EMBL" id="GL945017">
    <property type="protein sequence ID" value="EGN55707.1"/>
    <property type="molecule type" value="Genomic_DNA"/>
</dbReference>
<dbReference type="SMART" id="SM00448">
    <property type="entry name" value="REC"/>
    <property type="match status" value="1"/>
</dbReference>
<dbReference type="InterPro" id="IPR007492">
    <property type="entry name" value="LytTR_DNA-bd_dom"/>
</dbReference>
<dbReference type="InterPro" id="IPR001789">
    <property type="entry name" value="Sig_transdc_resp-reg_receiver"/>
</dbReference>
<dbReference type="GO" id="GO:0003677">
    <property type="term" value="F:DNA binding"/>
    <property type="evidence" value="ECO:0007669"/>
    <property type="project" value="InterPro"/>
</dbReference>
<evidence type="ECO:0000259" key="2">
    <source>
        <dbReference type="PROSITE" id="PS50110"/>
    </source>
</evidence>
<name>F8N9J3_9BACT</name>
<dbReference type="InterPro" id="IPR046947">
    <property type="entry name" value="LytR-like"/>
</dbReference>
<evidence type="ECO:0000313" key="4">
    <source>
        <dbReference type="EMBL" id="EGN55707.1"/>
    </source>
</evidence>
<dbReference type="Pfam" id="PF00072">
    <property type="entry name" value="Response_reg"/>
    <property type="match status" value="1"/>
</dbReference>
<evidence type="ECO:0000259" key="3">
    <source>
        <dbReference type="PROSITE" id="PS50930"/>
    </source>
</evidence>
<keyword evidence="1" id="KW-0597">Phosphoprotein</keyword>
<dbReference type="Gene3D" id="2.40.50.1020">
    <property type="entry name" value="LytTr DNA-binding domain"/>
    <property type="match status" value="1"/>
</dbReference>
<sequence length="249" mass="28822">MMPLTIVIFEDDSYSYRLLRHMLQSIAPDHAIAGVLSSVEEGRAFFSYHQDIDLIIADIRLRDGLVFDALSYAPDDIPIIFITAHEEYALRAFEYNSLCYLLKPVNEHQLSMAIRRSMRLRQPAYHRQDQHGSLFSDDNRCLWVGTATGARRIPTSMVRFVSSEDKTTYLYLMDGSSYPLEKTLEEVAIQLDSIAFMRVNRKYILPRSQVKGFDSLPNGRIRLQLYGDDYPEIIVSRTQRKKVCKWLGK</sequence>
<evidence type="ECO:0000313" key="5">
    <source>
        <dbReference type="Proteomes" id="UP000002772"/>
    </source>
</evidence>
<dbReference type="Pfam" id="PF04397">
    <property type="entry name" value="LytTR"/>
    <property type="match status" value="1"/>
</dbReference>
<dbReference type="OrthoDB" id="1490554at2"/>
<dbReference type="PANTHER" id="PTHR37299:SF1">
    <property type="entry name" value="STAGE 0 SPORULATION PROTEIN A HOMOLOG"/>
    <property type="match status" value="1"/>
</dbReference>
<gene>
    <name evidence="4" type="ORF">Premu_0221</name>
</gene>
<dbReference type="PROSITE" id="PS50110">
    <property type="entry name" value="RESPONSE_REGULATORY"/>
    <property type="match status" value="1"/>
</dbReference>
<dbReference type="Gene3D" id="3.40.50.2300">
    <property type="match status" value="1"/>
</dbReference>
<dbReference type="RefSeq" id="WP_007572418.1">
    <property type="nucleotide sequence ID" value="NZ_BPTS01000001.1"/>
</dbReference>
<dbReference type="InterPro" id="IPR011006">
    <property type="entry name" value="CheY-like_superfamily"/>
</dbReference>
<dbReference type="eggNOG" id="COG3279">
    <property type="taxonomic scope" value="Bacteria"/>
</dbReference>
<feature type="domain" description="Response regulatory" evidence="2">
    <location>
        <begin position="5"/>
        <end position="118"/>
    </location>
</feature>
<dbReference type="AlphaFoldDB" id="F8N9J3"/>
<evidence type="ECO:0000256" key="1">
    <source>
        <dbReference type="PROSITE-ProRule" id="PRU00169"/>
    </source>
</evidence>
<dbReference type="SUPFAM" id="SSF52172">
    <property type="entry name" value="CheY-like"/>
    <property type="match status" value="1"/>
</dbReference>
<feature type="domain" description="HTH LytTR-type" evidence="3">
    <location>
        <begin position="153"/>
        <end position="249"/>
    </location>
</feature>
<accession>F8N9J3</accession>
<dbReference type="SMART" id="SM00850">
    <property type="entry name" value="LytTR"/>
    <property type="match status" value="1"/>
</dbReference>
<reference evidence="5" key="1">
    <citation type="journal article" date="2011" name="Stand. Genomic Sci.">
        <title>Non-contiguous finished genome sequence of the opportunistic oral pathogen Prevotella multisaccharivorax type strain (PPPA20).</title>
        <authorList>
            <person name="Pati A."/>
            <person name="Gronow S."/>
            <person name="Lu M."/>
            <person name="Lapidus A."/>
            <person name="Nolan M."/>
            <person name="Lucas S."/>
            <person name="Hammon N."/>
            <person name="Deshpande S."/>
            <person name="Cheng J.F."/>
            <person name="Tapia R."/>
            <person name="Han C."/>
            <person name="Goodwin L."/>
            <person name="Pitluck S."/>
            <person name="Liolios K."/>
            <person name="Pagani I."/>
            <person name="Mavromatis K."/>
            <person name="Mikhailova N."/>
            <person name="Huntemann M."/>
            <person name="Chen A."/>
            <person name="Palaniappan K."/>
            <person name="Land M."/>
            <person name="Hauser L."/>
            <person name="Detter J.C."/>
            <person name="Brambilla E.M."/>
            <person name="Rohde M."/>
            <person name="Goker M."/>
            <person name="Woyke T."/>
            <person name="Bristow J."/>
            <person name="Eisen J.A."/>
            <person name="Markowitz V."/>
            <person name="Hugenholtz P."/>
            <person name="Kyrpides N.C."/>
            <person name="Klenk H.P."/>
            <person name="Ivanova N."/>
        </authorList>
    </citation>
    <scope>NUCLEOTIDE SEQUENCE [LARGE SCALE GENOMIC DNA]</scope>
    <source>
        <strain evidence="5">DSM 17128</strain>
    </source>
</reference>
<protein>
    <submittedName>
        <fullName evidence="4">Two component transcriptional regulator, LytTR family</fullName>
    </submittedName>
</protein>
<dbReference type="HOGENOM" id="CLU_000445_14_1_10"/>
<organism evidence="4 5">
    <name type="scientific">Hallella multisaccharivorax DSM 17128</name>
    <dbReference type="NCBI Taxonomy" id="688246"/>
    <lineage>
        <taxon>Bacteria</taxon>
        <taxon>Pseudomonadati</taxon>
        <taxon>Bacteroidota</taxon>
        <taxon>Bacteroidia</taxon>
        <taxon>Bacteroidales</taxon>
        <taxon>Prevotellaceae</taxon>
        <taxon>Hallella</taxon>
    </lineage>
</organism>
<dbReference type="PROSITE" id="PS50930">
    <property type="entry name" value="HTH_LYTTR"/>
    <property type="match status" value="1"/>
</dbReference>
<dbReference type="GO" id="GO:0000156">
    <property type="term" value="F:phosphorelay response regulator activity"/>
    <property type="evidence" value="ECO:0007669"/>
    <property type="project" value="InterPro"/>
</dbReference>